<dbReference type="GeneID" id="70178461"/>
<sequence>FYSDLHPCPRSCQGTAPGDWDVFPSFGRLKLCPEPQLFDFNIHSDLDNPDPEALFRFRACTSGDAETEENALFEARRQTSENAESQCVIGQPAQAQVSITTEHQGLGSTNPVADVIFEKLKSYFEDSLHCRQTVTFAYLNGTVVGLYTGAEIGKPSSISAVLDEIAQHPALNDGVTTRITAEICEEDRNSHHVLGVFIDTTGDVLAAQKALQRWDDRDCQSRHGGSVPWKSPITIFETPLDAVLSEPALANGTPRATCSTTSAVSGDQCKHLAARCGITIAQLESFNPFTDFCTTLKAGQPVCCTAGDLPDFKRKADSDGTCATHLVQQGDFCVKIALANGITQTQLESYNKGSDKTWGWTSCENLPVGINICVSEGKPPLPAPVSNAVCGPTKPGVSQPLAGQSLADLAPCPLNICCNVWGQCGMTPDFCKFTDSKIPANPGTSPGGNSPCISNCGTDIVTDGSAPAAFGRVGYYESWNFGRSCLHLRASNANVGEKYTIIHWAFLELNSDYTVKIADEYGQWDEFVALTSAKRVVSFGGWAFSNDPPTYDVLRQAMSPANRDTFANSIVQFLDKYKLDGVDFDWEYPGATDIPGTPPGLATDGATYLRFLQLMRQKLPRTTGKTLSIAAPASYWYLKQFPIKLMAASLDYVVYMTYDLHGQWDAGNQWSAEGCPAGNCLRSHVNITETYLALSMITKAGVSPSKIFVGESSYGRSFRMATMGCTGPMCTFTGDRMDSQAAPGMCTDTAGYISNAEIEHIQKTYSKVQSFHDSPSNTDILVYDDLEWVAYMTETTKSTRRNFWKGFGFAGTIDWAVDLQHFNGDSLDDSINEWELDVGMPAKCGGFYTKLEDIEHNLGNIPIHCRSQHILTAMHSLLENTVSEFDELLRNGYEDSFNTYADVVVEGSRGAVQDFMYKNGNRYFTCLMTETVDDCYHCHWRTGAGTPGCRYCQDYDCGWSLLCNQPDVQCSGHKWRFVDMSQPCPPDYSQRGSEAPNGGEHWPQAVRWTLRASQSKAFWKDLYDEVGVDQKNIKWETIQHYGCAPTDEDCGKRYHDYNFPVPDGFTRDEVLDPKDLVYEARGKLNYLGPALSKVLQTISDGRWAGDLDDLVDALVIPVAMIEDAINNMKQIKKFAEDLNAQKRKMIILAFISALLFFLPVVGEVIATVGALANVGRILSLIGALGSIGNDIYSLVDEGHPDFFTIFGLVLAPLDIIDLVRMSKAAQIRRGMDPEDIKKLG</sequence>
<feature type="domain" description="LysM" evidence="15">
    <location>
        <begin position="323"/>
        <end position="374"/>
    </location>
</feature>
<dbReference type="SUPFAM" id="SSF51445">
    <property type="entry name" value="(Trans)glycosidases"/>
    <property type="match status" value="1"/>
</dbReference>
<evidence type="ECO:0000256" key="10">
    <source>
        <dbReference type="ARBA" id="ARBA00023277"/>
    </source>
</evidence>
<evidence type="ECO:0000256" key="1">
    <source>
        <dbReference type="ARBA" id="ARBA00000822"/>
    </source>
</evidence>
<dbReference type="SUPFAM" id="SSF57016">
    <property type="entry name" value="Plant lectins/antimicrobial peptides"/>
    <property type="match status" value="1"/>
</dbReference>
<evidence type="ECO:0000256" key="7">
    <source>
        <dbReference type="ARBA" id="ARBA00022801"/>
    </source>
</evidence>
<keyword evidence="6" id="KW-0147">Chitin-binding</keyword>
<dbReference type="GO" id="GO:0008843">
    <property type="term" value="F:endochitinase activity"/>
    <property type="evidence" value="ECO:0007669"/>
    <property type="project" value="UniProtKB-EC"/>
</dbReference>
<dbReference type="PROSITE" id="PS01095">
    <property type="entry name" value="GH18_1"/>
    <property type="match status" value="1"/>
</dbReference>
<dbReference type="InterPro" id="IPR018392">
    <property type="entry name" value="LysM"/>
</dbReference>
<keyword evidence="14" id="KW-0472">Membrane</keyword>
<dbReference type="InterPro" id="IPR017853">
    <property type="entry name" value="GH"/>
</dbReference>
<dbReference type="Proteomes" id="UP000756346">
    <property type="component" value="Unassembled WGS sequence"/>
</dbReference>
<dbReference type="InterPro" id="IPR029070">
    <property type="entry name" value="Chitinase_insertion_sf"/>
</dbReference>
<dbReference type="CDD" id="cd00118">
    <property type="entry name" value="LysM"/>
    <property type="match status" value="1"/>
</dbReference>
<evidence type="ECO:0000313" key="17">
    <source>
        <dbReference type="EMBL" id="KAH7017951.1"/>
    </source>
</evidence>
<feature type="non-terminal residue" evidence="17">
    <location>
        <position position="1240"/>
    </location>
</feature>
<keyword evidence="14" id="KW-0812">Transmembrane</keyword>
<dbReference type="EMBL" id="JAGTJQ010000011">
    <property type="protein sequence ID" value="KAH7017951.1"/>
    <property type="molecule type" value="Genomic_DNA"/>
</dbReference>
<dbReference type="GO" id="GO:0008061">
    <property type="term" value="F:chitin binding"/>
    <property type="evidence" value="ECO:0007669"/>
    <property type="project" value="UniProtKB-KW"/>
</dbReference>
<dbReference type="AlphaFoldDB" id="A0A9P8XU43"/>
<evidence type="ECO:0000256" key="13">
    <source>
        <dbReference type="RuleBase" id="RU000489"/>
    </source>
</evidence>
<dbReference type="GO" id="GO:0006032">
    <property type="term" value="P:chitin catabolic process"/>
    <property type="evidence" value="ECO:0007669"/>
    <property type="project" value="UniProtKB-KW"/>
</dbReference>
<accession>A0A9P8XU43</accession>
<dbReference type="InterPro" id="IPR001223">
    <property type="entry name" value="Glyco_hydro18_cat"/>
</dbReference>
<dbReference type="PANTHER" id="PTHR47700:SF2">
    <property type="entry name" value="CHITINASE"/>
    <property type="match status" value="1"/>
</dbReference>
<evidence type="ECO:0000259" key="16">
    <source>
        <dbReference type="PROSITE" id="PS51910"/>
    </source>
</evidence>
<dbReference type="Gene3D" id="3.30.60.10">
    <property type="entry name" value="Endochitinase-like"/>
    <property type="match status" value="1"/>
</dbReference>
<keyword evidence="12" id="KW-0624">Polysaccharide degradation</keyword>
<reference evidence="17" key="1">
    <citation type="journal article" date="2021" name="Nat. Commun.">
        <title>Genetic determinants of endophytism in the Arabidopsis root mycobiome.</title>
        <authorList>
            <person name="Mesny F."/>
            <person name="Miyauchi S."/>
            <person name="Thiergart T."/>
            <person name="Pickel B."/>
            <person name="Atanasova L."/>
            <person name="Karlsson M."/>
            <person name="Huettel B."/>
            <person name="Barry K.W."/>
            <person name="Haridas S."/>
            <person name="Chen C."/>
            <person name="Bauer D."/>
            <person name="Andreopoulos W."/>
            <person name="Pangilinan J."/>
            <person name="LaButti K."/>
            <person name="Riley R."/>
            <person name="Lipzen A."/>
            <person name="Clum A."/>
            <person name="Drula E."/>
            <person name="Henrissat B."/>
            <person name="Kohler A."/>
            <person name="Grigoriev I.V."/>
            <person name="Martin F.M."/>
            <person name="Hacquard S."/>
        </authorList>
    </citation>
    <scope>NUCLEOTIDE SEQUENCE</scope>
    <source>
        <strain evidence="17">MPI-CAGE-CH-0230</strain>
    </source>
</reference>
<evidence type="ECO:0000256" key="11">
    <source>
        <dbReference type="ARBA" id="ARBA00023295"/>
    </source>
</evidence>
<feature type="transmembrane region" description="Helical" evidence="14">
    <location>
        <begin position="1177"/>
        <end position="1195"/>
    </location>
</feature>
<feature type="transmembrane region" description="Helical" evidence="14">
    <location>
        <begin position="1145"/>
        <end position="1165"/>
    </location>
</feature>
<dbReference type="InterPro" id="IPR053214">
    <property type="entry name" value="LysM12-like"/>
</dbReference>
<keyword evidence="7 13" id="KW-0378">Hydrolase</keyword>
<evidence type="ECO:0000259" key="15">
    <source>
        <dbReference type="PROSITE" id="PS51782"/>
    </source>
</evidence>
<dbReference type="Gene3D" id="3.10.350.10">
    <property type="entry name" value="LysM domain"/>
    <property type="match status" value="2"/>
</dbReference>
<evidence type="ECO:0000256" key="12">
    <source>
        <dbReference type="ARBA" id="ARBA00023326"/>
    </source>
</evidence>
<keyword evidence="14" id="KW-1133">Transmembrane helix</keyword>
<evidence type="ECO:0000256" key="3">
    <source>
        <dbReference type="ARBA" id="ARBA00008682"/>
    </source>
</evidence>
<dbReference type="PANTHER" id="PTHR47700">
    <property type="entry name" value="V CHITINASE, PUTATIVE (AFU_ORTHOLOGUE AFUA_6G13720)-RELATED"/>
    <property type="match status" value="1"/>
</dbReference>
<dbReference type="GO" id="GO:0005576">
    <property type="term" value="C:extracellular region"/>
    <property type="evidence" value="ECO:0007669"/>
    <property type="project" value="UniProtKB-SubCell"/>
</dbReference>
<dbReference type="SMART" id="SM00257">
    <property type="entry name" value="LysM"/>
    <property type="match status" value="2"/>
</dbReference>
<keyword evidence="11 13" id="KW-0326">Glycosidase</keyword>
<feature type="domain" description="GH18" evidence="16">
    <location>
        <begin position="470"/>
        <end position="861"/>
    </location>
</feature>
<evidence type="ECO:0000256" key="2">
    <source>
        <dbReference type="ARBA" id="ARBA00004613"/>
    </source>
</evidence>
<dbReference type="CDD" id="cd02878">
    <property type="entry name" value="GH18_zymocin_alpha"/>
    <property type="match status" value="1"/>
</dbReference>
<dbReference type="GO" id="GO:0000272">
    <property type="term" value="P:polysaccharide catabolic process"/>
    <property type="evidence" value="ECO:0007669"/>
    <property type="project" value="UniProtKB-KW"/>
</dbReference>
<comment type="similarity">
    <text evidence="3">Belongs to the glycosyl hydrolase 18 family. Chitinase class V subfamily.</text>
</comment>
<dbReference type="Gene3D" id="3.10.50.10">
    <property type="match status" value="1"/>
</dbReference>
<comment type="subcellular location">
    <subcellularLocation>
        <location evidence="2">Secreted</location>
    </subcellularLocation>
</comment>
<dbReference type="OrthoDB" id="73875at2759"/>
<dbReference type="Pfam" id="PF01476">
    <property type="entry name" value="LysM"/>
    <property type="match status" value="2"/>
</dbReference>
<dbReference type="EC" id="3.2.1.14" evidence="4"/>
<dbReference type="InterPro" id="IPR036779">
    <property type="entry name" value="LysM_dom_sf"/>
</dbReference>
<dbReference type="PROSITE" id="PS51782">
    <property type="entry name" value="LYSM"/>
    <property type="match status" value="2"/>
</dbReference>
<evidence type="ECO:0000256" key="6">
    <source>
        <dbReference type="ARBA" id="ARBA00022669"/>
    </source>
</evidence>
<evidence type="ECO:0000256" key="9">
    <source>
        <dbReference type="ARBA" id="ARBA00023026"/>
    </source>
</evidence>
<dbReference type="RefSeq" id="XP_046006218.1">
    <property type="nucleotide sequence ID" value="XM_046148915.1"/>
</dbReference>
<keyword evidence="18" id="KW-1185">Reference proteome</keyword>
<dbReference type="Gene3D" id="3.20.20.80">
    <property type="entry name" value="Glycosidases"/>
    <property type="match status" value="1"/>
</dbReference>
<feature type="domain" description="LysM" evidence="15">
    <location>
        <begin position="259"/>
        <end position="304"/>
    </location>
</feature>
<proteinExistence type="inferred from homology"/>
<dbReference type="SMART" id="SM00636">
    <property type="entry name" value="Glyco_18"/>
    <property type="match status" value="1"/>
</dbReference>
<gene>
    <name evidence="17" type="ORF">B0I36DRAFT_211395</name>
</gene>
<comment type="caution">
    <text evidence="17">The sequence shown here is derived from an EMBL/GenBank/DDBJ whole genome shotgun (WGS) entry which is preliminary data.</text>
</comment>
<dbReference type="InterPro" id="IPR036861">
    <property type="entry name" value="Endochitinase-like_sf"/>
</dbReference>
<organism evidence="17 18">
    <name type="scientific">Microdochium trichocladiopsis</name>
    <dbReference type="NCBI Taxonomy" id="1682393"/>
    <lineage>
        <taxon>Eukaryota</taxon>
        <taxon>Fungi</taxon>
        <taxon>Dikarya</taxon>
        <taxon>Ascomycota</taxon>
        <taxon>Pezizomycotina</taxon>
        <taxon>Sordariomycetes</taxon>
        <taxon>Xylariomycetidae</taxon>
        <taxon>Xylariales</taxon>
        <taxon>Microdochiaceae</taxon>
        <taxon>Microdochium</taxon>
    </lineage>
</organism>
<evidence type="ECO:0000313" key="18">
    <source>
        <dbReference type="Proteomes" id="UP000756346"/>
    </source>
</evidence>
<dbReference type="Pfam" id="PF00704">
    <property type="entry name" value="Glyco_hydro_18"/>
    <property type="match status" value="1"/>
</dbReference>
<dbReference type="CDD" id="cd00035">
    <property type="entry name" value="ChtBD1"/>
    <property type="match status" value="1"/>
</dbReference>
<protein>
    <recommendedName>
        <fullName evidence="4">chitinase</fullName>
        <ecNumber evidence="4">3.2.1.14</ecNumber>
    </recommendedName>
</protein>
<keyword evidence="9" id="KW-0843">Virulence</keyword>
<evidence type="ECO:0000256" key="14">
    <source>
        <dbReference type="SAM" id="Phobius"/>
    </source>
</evidence>
<dbReference type="InterPro" id="IPR011583">
    <property type="entry name" value="Chitinase_II/V-like_cat"/>
</dbReference>
<evidence type="ECO:0000256" key="4">
    <source>
        <dbReference type="ARBA" id="ARBA00012729"/>
    </source>
</evidence>
<keyword evidence="10" id="KW-0119">Carbohydrate metabolism</keyword>
<feature type="non-terminal residue" evidence="17">
    <location>
        <position position="1"/>
    </location>
</feature>
<comment type="catalytic activity">
    <reaction evidence="1">
        <text>Random endo-hydrolysis of N-acetyl-beta-D-glucosaminide (1-&gt;4)-beta-linkages in chitin and chitodextrins.</text>
        <dbReference type="EC" id="3.2.1.14"/>
    </reaction>
</comment>
<evidence type="ECO:0000256" key="5">
    <source>
        <dbReference type="ARBA" id="ARBA00022525"/>
    </source>
</evidence>
<feature type="transmembrane region" description="Helical" evidence="14">
    <location>
        <begin position="1201"/>
        <end position="1219"/>
    </location>
</feature>
<dbReference type="InterPro" id="IPR001579">
    <property type="entry name" value="Glyco_hydro_18_chit_AS"/>
</dbReference>
<keyword evidence="8" id="KW-0146">Chitin degradation</keyword>
<dbReference type="PROSITE" id="PS51910">
    <property type="entry name" value="GH18_2"/>
    <property type="match status" value="1"/>
</dbReference>
<name>A0A9P8XU43_9PEZI</name>
<dbReference type="SUPFAM" id="SSF54556">
    <property type="entry name" value="Chitinase insertion domain"/>
    <property type="match status" value="1"/>
</dbReference>
<evidence type="ECO:0000256" key="8">
    <source>
        <dbReference type="ARBA" id="ARBA00023024"/>
    </source>
</evidence>
<dbReference type="SUPFAM" id="SSF54106">
    <property type="entry name" value="LysM domain"/>
    <property type="match status" value="1"/>
</dbReference>
<keyword evidence="5" id="KW-0964">Secreted</keyword>